<accession>A0A383AYR8</accession>
<name>A0A383AYR8_9ZZZZ</name>
<feature type="transmembrane region" description="Helical" evidence="1">
    <location>
        <begin position="5"/>
        <end position="23"/>
    </location>
</feature>
<feature type="non-terminal residue" evidence="2">
    <location>
        <position position="74"/>
    </location>
</feature>
<gene>
    <name evidence="2" type="ORF">METZ01_LOCUS465648</name>
</gene>
<evidence type="ECO:0000256" key="1">
    <source>
        <dbReference type="SAM" id="Phobius"/>
    </source>
</evidence>
<sequence length="74" mass="7860">MEHEAASFSGMLSAIIVGMIIGFRHSTDGDHVVAVATMARDYNSVLKGLWVGVSWGLGHSTPLLILGILILVAR</sequence>
<evidence type="ECO:0008006" key="3">
    <source>
        <dbReference type="Google" id="ProtNLM"/>
    </source>
</evidence>
<evidence type="ECO:0000313" key="2">
    <source>
        <dbReference type="EMBL" id="SVE12794.1"/>
    </source>
</evidence>
<proteinExistence type="predicted"/>
<organism evidence="2">
    <name type="scientific">marine metagenome</name>
    <dbReference type="NCBI Taxonomy" id="408172"/>
    <lineage>
        <taxon>unclassified sequences</taxon>
        <taxon>metagenomes</taxon>
        <taxon>ecological metagenomes</taxon>
    </lineage>
</organism>
<dbReference type="EMBL" id="UINC01195980">
    <property type="protein sequence ID" value="SVE12794.1"/>
    <property type="molecule type" value="Genomic_DNA"/>
</dbReference>
<feature type="transmembrane region" description="Helical" evidence="1">
    <location>
        <begin position="49"/>
        <end position="73"/>
    </location>
</feature>
<dbReference type="AlphaFoldDB" id="A0A383AYR8"/>
<keyword evidence="1" id="KW-1133">Transmembrane helix</keyword>
<protein>
    <recommendedName>
        <fullName evidence="3">Nickel/cobalt efflux system</fullName>
    </recommendedName>
</protein>
<reference evidence="2" key="1">
    <citation type="submission" date="2018-05" db="EMBL/GenBank/DDBJ databases">
        <authorList>
            <person name="Lanie J.A."/>
            <person name="Ng W.-L."/>
            <person name="Kazmierczak K.M."/>
            <person name="Andrzejewski T.M."/>
            <person name="Davidsen T.M."/>
            <person name="Wayne K.J."/>
            <person name="Tettelin H."/>
            <person name="Glass J.I."/>
            <person name="Rusch D."/>
            <person name="Podicherti R."/>
            <person name="Tsui H.-C.T."/>
            <person name="Winkler M.E."/>
        </authorList>
    </citation>
    <scope>NUCLEOTIDE SEQUENCE</scope>
</reference>
<keyword evidence="1" id="KW-0812">Transmembrane</keyword>
<keyword evidence="1" id="KW-0472">Membrane</keyword>